<organism evidence="2 3">
    <name type="scientific">Parahaliea maris</name>
    <dbReference type="NCBI Taxonomy" id="2716870"/>
    <lineage>
        <taxon>Bacteria</taxon>
        <taxon>Pseudomonadati</taxon>
        <taxon>Pseudomonadota</taxon>
        <taxon>Gammaproteobacteria</taxon>
        <taxon>Cellvibrionales</taxon>
        <taxon>Halieaceae</taxon>
        <taxon>Parahaliea</taxon>
    </lineage>
</organism>
<evidence type="ECO:0000256" key="1">
    <source>
        <dbReference type="SAM" id="SignalP"/>
    </source>
</evidence>
<accession>A0A5C9A1V8</accession>
<gene>
    <name evidence="2" type="ORF">FV139_09855</name>
</gene>
<comment type="caution">
    <text evidence="2">The sequence shown here is derived from an EMBL/GenBank/DDBJ whole genome shotgun (WGS) entry which is preliminary data.</text>
</comment>
<sequence length="177" mass="19568">MNGLKMRYIALSLPVLLLAGCGGNDFSDLDAFMAEKRARPGGVIAPIPTFKAYEAFAYSATALRSPFDRPIEVRELEQLQAISAVKPDESRPKEFLEQFTFDSLQMVGTLERGGTEWSLVRDPEGGIHRVTLGNYLGRNHGKVVEMTDTYVAVVEIVSDGTEDGWVERPRTIEMSGI</sequence>
<feature type="chain" id="PRO_5022884378" evidence="1">
    <location>
        <begin position="20"/>
        <end position="177"/>
    </location>
</feature>
<keyword evidence="1" id="KW-0732">Signal</keyword>
<dbReference type="Pfam" id="PF04351">
    <property type="entry name" value="PilP"/>
    <property type="match status" value="1"/>
</dbReference>
<dbReference type="EMBL" id="VRZA01000003">
    <property type="protein sequence ID" value="TXS93922.1"/>
    <property type="molecule type" value="Genomic_DNA"/>
</dbReference>
<feature type="signal peptide" evidence="1">
    <location>
        <begin position="1"/>
        <end position="19"/>
    </location>
</feature>
<protein>
    <submittedName>
        <fullName evidence="2">Pilus assembly protein PilP</fullName>
    </submittedName>
</protein>
<dbReference type="RefSeq" id="WP_148068264.1">
    <property type="nucleotide sequence ID" value="NZ_VRZA01000003.1"/>
</dbReference>
<dbReference type="AlphaFoldDB" id="A0A5C9A1V8"/>
<name>A0A5C9A1V8_9GAMM</name>
<dbReference type="PROSITE" id="PS51257">
    <property type="entry name" value="PROKAR_LIPOPROTEIN"/>
    <property type="match status" value="1"/>
</dbReference>
<dbReference type="InterPro" id="IPR007446">
    <property type="entry name" value="PilP"/>
</dbReference>
<dbReference type="PIRSF" id="PIRSF016481">
    <property type="entry name" value="Pilus_assembly_PilP"/>
    <property type="match status" value="1"/>
</dbReference>
<dbReference type="Proteomes" id="UP000321039">
    <property type="component" value="Unassembled WGS sequence"/>
</dbReference>
<proteinExistence type="predicted"/>
<evidence type="ECO:0000313" key="2">
    <source>
        <dbReference type="EMBL" id="TXS93922.1"/>
    </source>
</evidence>
<reference evidence="2 3" key="1">
    <citation type="submission" date="2019-08" db="EMBL/GenBank/DDBJ databases">
        <title>Parahaliea maris sp. nov., isolated from the surface seawater.</title>
        <authorList>
            <person name="Liu Y."/>
        </authorList>
    </citation>
    <scope>NUCLEOTIDE SEQUENCE [LARGE SCALE GENOMIC DNA]</scope>
    <source>
        <strain evidence="2 3">HSLHS9</strain>
    </source>
</reference>
<dbReference type="Gene3D" id="2.30.30.830">
    <property type="match status" value="1"/>
</dbReference>
<evidence type="ECO:0000313" key="3">
    <source>
        <dbReference type="Proteomes" id="UP000321039"/>
    </source>
</evidence>
<keyword evidence="3" id="KW-1185">Reference proteome</keyword>